<evidence type="ECO:0000313" key="8">
    <source>
        <dbReference type="Proteomes" id="UP000886829"/>
    </source>
</evidence>
<dbReference type="InterPro" id="IPR037157">
    <property type="entry name" value="Acetyltransf_C_sf"/>
</dbReference>
<evidence type="ECO:0000256" key="1">
    <source>
        <dbReference type="ARBA" id="ARBA00022516"/>
    </source>
</evidence>
<name>A0A9D2B001_9GAMM</name>
<dbReference type="Pfam" id="PF00132">
    <property type="entry name" value="Hexapep"/>
    <property type="match status" value="2"/>
</dbReference>
<proteinExistence type="predicted"/>
<keyword evidence="2" id="KW-0441">Lipid A biosynthesis</keyword>
<organism evidence="7 8">
    <name type="scientific">Candidatus Anaerobiospirillum pullistercoris</name>
    <dbReference type="NCBI Taxonomy" id="2838452"/>
    <lineage>
        <taxon>Bacteria</taxon>
        <taxon>Pseudomonadati</taxon>
        <taxon>Pseudomonadota</taxon>
        <taxon>Gammaproteobacteria</taxon>
        <taxon>Aeromonadales</taxon>
        <taxon>Succinivibrionaceae</taxon>
        <taxon>Anaerobiospirillum</taxon>
    </lineage>
</organism>
<evidence type="ECO:0000256" key="5">
    <source>
        <dbReference type="ARBA" id="ARBA00023315"/>
    </source>
</evidence>
<dbReference type="GO" id="GO:0016020">
    <property type="term" value="C:membrane"/>
    <property type="evidence" value="ECO:0007669"/>
    <property type="project" value="GOC"/>
</dbReference>
<keyword evidence="3 7" id="KW-0808">Transferase</keyword>
<dbReference type="NCBIfam" id="NF003657">
    <property type="entry name" value="PRK05289.1"/>
    <property type="match status" value="1"/>
</dbReference>
<dbReference type="Proteomes" id="UP000886829">
    <property type="component" value="Unassembled WGS sequence"/>
</dbReference>
<evidence type="ECO:0000259" key="6">
    <source>
        <dbReference type="Pfam" id="PF13720"/>
    </source>
</evidence>
<dbReference type="Gene3D" id="1.20.1180.10">
    <property type="entry name" value="Udp N-acetylglucosamine O-acyltransferase, C-terminal domain"/>
    <property type="match status" value="1"/>
</dbReference>
<keyword evidence="5 7" id="KW-0012">Acyltransferase</keyword>
<dbReference type="InterPro" id="IPR001451">
    <property type="entry name" value="Hexapep"/>
</dbReference>
<dbReference type="EC" id="2.3.1.129" evidence="7"/>
<accession>A0A9D2B001</accession>
<dbReference type="InterPro" id="IPR029098">
    <property type="entry name" value="Acetyltransf_C"/>
</dbReference>
<reference evidence="7" key="2">
    <citation type="submission" date="2021-04" db="EMBL/GenBank/DDBJ databases">
        <authorList>
            <person name="Gilroy R."/>
        </authorList>
    </citation>
    <scope>NUCLEOTIDE SEQUENCE</scope>
    <source>
        <strain evidence="7">USASDec5-558</strain>
    </source>
</reference>
<evidence type="ECO:0000256" key="4">
    <source>
        <dbReference type="ARBA" id="ARBA00023098"/>
    </source>
</evidence>
<dbReference type="GO" id="GO:0008780">
    <property type="term" value="F:acyl-[acyl-carrier-protein]-UDP-N-acetylglucosamine O-acyltransferase activity"/>
    <property type="evidence" value="ECO:0007669"/>
    <property type="project" value="UniProtKB-EC"/>
</dbReference>
<dbReference type="CDD" id="cd03351">
    <property type="entry name" value="LbH_UDP-GlcNAc_AT"/>
    <property type="match status" value="1"/>
</dbReference>
<dbReference type="Gene3D" id="2.160.10.10">
    <property type="entry name" value="Hexapeptide repeat proteins"/>
    <property type="match status" value="1"/>
</dbReference>
<keyword evidence="1" id="KW-0444">Lipid biosynthesis</keyword>
<dbReference type="PANTHER" id="PTHR43480">
    <property type="entry name" value="ACYL-[ACYL-CARRIER-PROTEIN]--UDP-N-ACETYLGLUCOSAMINE O-ACYLTRANSFERASE"/>
    <property type="match status" value="1"/>
</dbReference>
<dbReference type="Pfam" id="PF13720">
    <property type="entry name" value="Acetyltransf_11"/>
    <property type="match status" value="1"/>
</dbReference>
<sequence length="295" mass="32052">MSESNNQNTTQSKHEELTGVRAYALHNSFSGQPQIAASAQVAETARLRGNVVVGENVVIKDNVIIEGDVTIGEGCVIEPFCVIHGPSEIGSYNHFFQFCSIGEACQDLKYLGEDTKLIIGNDNTFREHCTVHRGTLQGLKETRVGSNNLFMVNTHVAHDCIVGDHCIFSNNATLAGHVTIGDYVIFGGLAAIHQFGRVGSHAFVAGMAALNMDVPPYVMAAGHYAKPFGINKVGLSRRGFSESAISAIKKAYMIIYHKHLTIEEAIPKLEELAQKESAVQILVDFVKENGRGIIR</sequence>
<evidence type="ECO:0000256" key="3">
    <source>
        <dbReference type="ARBA" id="ARBA00022679"/>
    </source>
</evidence>
<dbReference type="EMBL" id="DXEV01000065">
    <property type="protein sequence ID" value="HIX56482.1"/>
    <property type="molecule type" value="Genomic_DNA"/>
</dbReference>
<dbReference type="InterPro" id="IPR011004">
    <property type="entry name" value="Trimer_LpxA-like_sf"/>
</dbReference>
<dbReference type="AlphaFoldDB" id="A0A9D2B001"/>
<dbReference type="NCBIfam" id="TIGR01852">
    <property type="entry name" value="lipid_A_lpxA"/>
    <property type="match status" value="1"/>
</dbReference>
<evidence type="ECO:0000313" key="7">
    <source>
        <dbReference type="EMBL" id="HIX56482.1"/>
    </source>
</evidence>
<protein>
    <submittedName>
        <fullName evidence="7">Acyl-ACP--UDP-N-acetylglucosamine O-acyltransferase</fullName>
        <ecNumber evidence="7">2.3.1.129</ecNumber>
    </submittedName>
</protein>
<feature type="domain" description="UDP N-acetylglucosamine O-acyltransferase C-terminal" evidence="6">
    <location>
        <begin position="213"/>
        <end position="294"/>
    </location>
</feature>
<dbReference type="PANTHER" id="PTHR43480:SF1">
    <property type="entry name" value="ACYL-[ACYL-CARRIER-PROTEIN]--UDP-N-ACETYLGLUCOSAMINE O-ACYLTRANSFERASE, MITOCHONDRIAL-RELATED"/>
    <property type="match status" value="1"/>
</dbReference>
<dbReference type="PIRSF" id="PIRSF000456">
    <property type="entry name" value="UDP-GlcNAc_acltr"/>
    <property type="match status" value="1"/>
</dbReference>
<dbReference type="InterPro" id="IPR010137">
    <property type="entry name" value="Lipid_A_LpxA"/>
</dbReference>
<evidence type="ECO:0000256" key="2">
    <source>
        <dbReference type="ARBA" id="ARBA00022556"/>
    </source>
</evidence>
<comment type="caution">
    <text evidence="7">The sequence shown here is derived from an EMBL/GenBank/DDBJ whole genome shotgun (WGS) entry which is preliminary data.</text>
</comment>
<dbReference type="GO" id="GO:0009245">
    <property type="term" value="P:lipid A biosynthetic process"/>
    <property type="evidence" value="ECO:0007669"/>
    <property type="project" value="UniProtKB-KW"/>
</dbReference>
<dbReference type="SUPFAM" id="SSF51161">
    <property type="entry name" value="Trimeric LpxA-like enzymes"/>
    <property type="match status" value="1"/>
</dbReference>
<gene>
    <name evidence="7" type="primary">lpxA</name>
    <name evidence="7" type="ORF">H9850_03305</name>
</gene>
<keyword evidence="4" id="KW-0443">Lipid metabolism</keyword>
<reference evidence="7" key="1">
    <citation type="journal article" date="2021" name="PeerJ">
        <title>Extensive microbial diversity within the chicken gut microbiome revealed by metagenomics and culture.</title>
        <authorList>
            <person name="Gilroy R."/>
            <person name="Ravi A."/>
            <person name="Getino M."/>
            <person name="Pursley I."/>
            <person name="Horton D.L."/>
            <person name="Alikhan N.F."/>
            <person name="Baker D."/>
            <person name="Gharbi K."/>
            <person name="Hall N."/>
            <person name="Watson M."/>
            <person name="Adriaenssens E.M."/>
            <person name="Foster-Nyarko E."/>
            <person name="Jarju S."/>
            <person name="Secka A."/>
            <person name="Antonio M."/>
            <person name="Oren A."/>
            <person name="Chaudhuri R.R."/>
            <person name="La Ragione R."/>
            <person name="Hildebrand F."/>
            <person name="Pallen M.J."/>
        </authorList>
    </citation>
    <scope>NUCLEOTIDE SEQUENCE</scope>
    <source>
        <strain evidence="7">USASDec5-558</strain>
    </source>
</reference>